<name>A0A0E9XBR0_ANGAN</name>
<organism evidence="1">
    <name type="scientific">Anguilla anguilla</name>
    <name type="common">European freshwater eel</name>
    <name type="synonym">Muraena anguilla</name>
    <dbReference type="NCBI Taxonomy" id="7936"/>
    <lineage>
        <taxon>Eukaryota</taxon>
        <taxon>Metazoa</taxon>
        <taxon>Chordata</taxon>
        <taxon>Craniata</taxon>
        <taxon>Vertebrata</taxon>
        <taxon>Euteleostomi</taxon>
        <taxon>Actinopterygii</taxon>
        <taxon>Neopterygii</taxon>
        <taxon>Teleostei</taxon>
        <taxon>Anguilliformes</taxon>
        <taxon>Anguillidae</taxon>
        <taxon>Anguilla</taxon>
    </lineage>
</organism>
<protein>
    <submittedName>
        <fullName evidence="1">Uncharacterized protein</fullName>
    </submittedName>
</protein>
<dbReference type="EMBL" id="GBXM01008716">
    <property type="protein sequence ID" value="JAH99861.1"/>
    <property type="molecule type" value="Transcribed_RNA"/>
</dbReference>
<dbReference type="AlphaFoldDB" id="A0A0E9XBR0"/>
<reference evidence="1" key="2">
    <citation type="journal article" date="2015" name="Fish Shellfish Immunol.">
        <title>Early steps in the European eel (Anguilla anguilla)-Vibrio vulnificus interaction in the gills: Role of the RtxA13 toxin.</title>
        <authorList>
            <person name="Callol A."/>
            <person name="Pajuelo D."/>
            <person name="Ebbesson L."/>
            <person name="Teles M."/>
            <person name="MacKenzie S."/>
            <person name="Amaro C."/>
        </authorList>
    </citation>
    <scope>NUCLEOTIDE SEQUENCE</scope>
</reference>
<sequence length="16" mass="1601">MQPLEGELGVPEGSGT</sequence>
<reference evidence="1" key="1">
    <citation type="submission" date="2014-11" db="EMBL/GenBank/DDBJ databases">
        <authorList>
            <person name="Amaro Gonzalez C."/>
        </authorList>
    </citation>
    <scope>NUCLEOTIDE SEQUENCE</scope>
</reference>
<accession>A0A0E9XBR0</accession>
<proteinExistence type="predicted"/>
<evidence type="ECO:0000313" key="1">
    <source>
        <dbReference type="EMBL" id="JAH99861.1"/>
    </source>
</evidence>